<organism evidence="2 3">
    <name type="scientific">Rhizoclosmatium globosum</name>
    <dbReference type="NCBI Taxonomy" id="329046"/>
    <lineage>
        <taxon>Eukaryota</taxon>
        <taxon>Fungi</taxon>
        <taxon>Fungi incertae sedis</taxon>
        <taxon>Chytridiomycota</taxon>
        <taxon>Chytridiomycota incertae sedis</taxon>
        <taxon>Chytridiomycetes</taxon>
        <taxon>Chytridiales</taxon>
        <taxon>Chytriomycetaceae</taxon>
        <taxon>Rhizoclosmatium</taxon>
    </lineage>
</organism>
<keyword evidence="3" id="KW-1185">Reference proteome</keyword>
<feature type="signal peptide" evidence="1">
    <location>
        <begin position="1"/>
        <end position="17"/>
    </location>
</feature>
<sequence length="207" mass="22292">MRTTIALLFAVIGQCLAQSLPAAPLRSSKNGLSKDVAIGAYACSGANMYQYGYVTTDKVDWIYMTTCAIISCAAQNPPTTPFKSTKNGLPTDVAIGAYACSGPNIYQYAYVSLNKVDWILLNTCASGTTCKYDTQNLTAQKLPAAPFKSTKKSFATDVAIGAYACSGPDMYQYGYVAINKVDWIYMTSCQTGTTCKYDPVNFYVGCV</sequence>
<keyword evidence="1" id="KW-0732">Signal</keyword>
<comment type="caution">
    <text evidence="2">The sequence shown here is derived from an EMBL/GenBank/DDBJ whole genome shotgun (WGS) entry which is preliminary data.</text>
</comment>
<dbReference type="OrthoDB" id="2171299at2759"/>
<dbReference type="AlphaFoldDB" id="A0A1Y2CH18"/>
<evidence type="ECO:0000256" key="1">
    <source>
        <dbReference type="SAM" id="SignalP"/>
    </source>
</evidence>
<protein>
    <submittedName>
        <fullName evidence="2">Uncharacterized protein</fullName>
    </submittedName>
</protein>
<proteinExistence type="predicted"/>
<dbReference type="Proteomes" id="UP000193642">
    <property type="component" value="Unassembled WGS sequence"/>
</dbReference>
<dbReference type="EMBL" id="MCGO01000016">
    <property type="protein sequence ID" value="ORY46343.1"/>
    <property type="molecule type" value="Genomic_DNA"/>
</dbReference>
<evidence type="ECO:0000313" key="2">
    <source>
        <dbReference type="EMBL" id="ORY46343.1"/>
    </source>
</evidence>
<gene>
    <name evidence="2" type="ORF">BCR33DRAFT_849091</name>
</gene>
<accession>A0A1Y2CH18</accession>
<evidence type="ECO:0000313" key="3">
    <source>
        <dbReference type="Proteomes" id="UP000193642"/>
    </source>
</evidence>
<name>A0A1Y2CH18_9FUNG</name>
<reference evidence="2 3" key="1">
    <citation type="submission" date="2016-07" db="EMBL/GenBank/DDBJ databases">
        <title>Pervasive Adenine N6-methylation of Active Genes in Fungi.</title>
        <authorList>
            <consortium name="DOE Joint Genome Institute"/>
            <person name="Mondo S.J."/>
            <person name="Dannebaum R.O."/>
            <person name="Kuo R.C."/>
            <person name="Labutti K."/>
            <person name="Haridas S."/>
            <person name="Kuo A."/>
            <person name="Salamov A."/>
            <person name="Ahrendt S.R."/>
            <person name="Lipzen A."/>
            <person name="Sullivan W."/>
            <person name="Andreopoulos W.B."/>
            <person name="Clum A."/>
            <person name="Lindquist E."/>
            <person name="Daum C."/>
            <person name="Ramamoorthy G.K."/>
            <person name="Gryganskyi A."/>
            <person name="Culley D."/>
            <person name="Magnuson J.K."/>
            <person name="James T.Y."/>
            <person name="O'Malley M.A."/>
            <person name="Stajich J.E."/>
            <person name="Spatafora J.W."/>
            <person name="Visel A."/>
            <person name="Grigoriev I.V."/>
        </authorList>
    </citation>
    <scope>NUCLEOTIDE SEQUENCE [LARGE SCALE GENOMIC DNA]</scope>
    <source>
        <strain evidence="2 3">JEL800</strain>
    </source>
</reference>
<feature type="chain" id="PRO_5010986966" evidence="1">
    <location>
        <begin position="18"/>
        <end position="207"/>
    </location>
</feature>